<dbReference type="EMBL" id="PFJV01000026">
    <property type="protein sequence ID" value="PIX92566.1"/>
    <property type="molecule type" value="Genomic_DNA"/>
</dbReference>
<name>A0A2M7MHI4_9BACT</name>
<evidence type="ECO:0000313" key="3">
    <source>
        <dbReference type="EMBL" id="PIX92566.1"/>
    </source>
</evidence>
<accession>A0A2M7MHI4</accession>
<dbReference type="InterPro" id="IPR026444">
    <property type="entry name" value="Secre_tail"/>
</dbReference>
<dbReference type="NCBIfam" id="TIGR04183">
    <property type="entry name" value="Por_Secre_tail"/>
    <property type="match status" value="1"/>
</dbReference>
<gene>
    <name evidence="3" type="ORF">COZ26_01125</name>
</gene>
<feature type="chain" id="PRO_5014811863" description="Secretion system C-terminal sorting domain-containing protein" evidence="1">
    <location>
        <begin position="22"/>
        <end position="529"/>
    </location>
</feature>
<feature type="signal peptide" evidence="1">
    <location>
        <begin position="1"/>
        <end position="21"/>
    </location>
</feature>
<feature type="domain" description="Secretion system C-terminal sorting" evidence="2">
    <location>
        <begin position="451"/>
        <end position="523"/>
    </location>
</feature>
<dbReference type="Proteomes" id="UP000230658">
    <property type="component" value="Unassembled WGS sequence"/>
</dbReference>
<dbReference type="Gene3D" id="2.60.40.4070">
    <property type="match status" value="1"/>
</dbReference>
<dbReference type="Pfam" id="PF18962">
    <property type="entry name" value="Por_Secre_tail"/>
    <property type="match status" value="1"/>
</dbReference>
<comment type="caution">
    <text evidence="3">The sequence shown here is derived from an EMBL/GenBank/DDBJ whole genome shotgun (WGS) entry which is preliminary data.</text>
</comment>
<proteinExistence type="predicted"/>
<evidence type="ECO:0000313" key="4">
    <source>
        <dbReference type="Proteomes" id="UP000230658"/>
    </source>
</evidence>
<protein>
    <recommendedName>
        <fullName evidence="2">Secretion system C-terminal sorting domain-containing protein</fullName>
    </recommendedName>
</protein>
<sequence>MKHLQTLLMIAIILISSVVIAQVDVTSEFGSAVAHVEAYGWVEEITVFYLFQNLPPHIRLGDKLSLNYKDNNFYLVIEKVVEGAELSSYNYQVHAIWPVTQSQRDLYGFVASDLSKLTVTNLSLYPFDFYIPSPDTLYVLPGESWFLQHGVESISKTDNKIIALRAIVYNQELSRFDDLEYYWQTKEFGGPDGILYDGTVFLEKNYYSHRYTWLANSSDSGLDFLYLFNVYATNNLPVGEMAGYSLYVEIGTQQLQSYYLSLTRTITSIDGIRGDVNDDGVVDKQEDVELLASYVLSSLDYRTRYTKKGINYGRGAVLFSQPDLISAALINIWVNNSSDPLVQGLGIGELMSKRPGNSPIIAADVSSEISGRVLNIRSATGNVFNVTARLEDGSFWQETKIANDGSLSVEMPEKVLDYKVEAVKFDQLSTTGVKSLKEVSIPNNFSLNQNYPNPFNPTTTISYSLPTTSYVTLIVYNLTGQEVTTLVNKEETAGSYEVQFSASNLPSGIYFYKLHAGEFSQVRRMQLVK</sequence>
<evidence type="ECO:0000256" key="1">
    <source>
        <dbReference type="SAM" id="SignalP"/>
    </source>
</evidence>
<organism evidence="3 4">
    <name type="scientific">Candidatus Kuenenbacteria bacterium CG_4_10_14_3_um_filter_39_14</name>
    <dbReference type="NCBI Taxonomy" id="1974614"/>
    <lineage>
        <taxon>Bacteria</taxon>
        <taxon>Candidatus Kueneniibacteriota</taxon>
    </lineage>
</organism>
<evidence type="ECO:0000259" key="2">
    <source>
        <dbReference type="Pfam" id="PF18962"/>
    </source>
</evidence>
<reference evidence="4" key="1">
    <citation type="submission" date="2017-09" db="EMBL/GenBank/DDBJ databases">
        <title>Depth-based differentiation of microbial function through sediment-hosted aquifers and enrichment of novel symbionts in the deep terrestrial subsurface.</title>
        <authorList>
            <person name="Probst A.J."/>
            <person name="Ladd B."/>
            <person name="Jarett J.K."/>
            <person name="Geller-Mcgrath D.E."/>
            <person name="Sieber C.M.K."/>
            <person name="Emerson J.B."/>
            <person name="Anantharaman K."/>
            <person name="Thomas B.C."/>
            <person name="Malmstrom R."/>
            <person name="Stieglmeier M."/>
            <person name="Klingl A."/>
            <person name="Woyke T."/>
            <person name="Ryan C.M."/>
            <person name="Banfield J.F."/>
        </authorList>
    </citation>
    <scope>NUCLEOTIDE SEQUENCE [LARGE SCALE GENOMIC DNA]</scope>
</reference>
<keyword evidence="1" id="KW-0732">Signal</keyword>
<dbReference type="AlphaFoldDB" id="A0A2M7MHI4"/>